<dbReference type="InterPro" id="IPR037883">
    <property type="entry name" value="Knr4/Smi1-like_sf"/>
</dbReference>
<dbReference type="EMBL" id="BAAALG010000011">
    <property type="protein sequence ID" value="GAA1106186.1"/>
    <property type="molecule type" value="Genomic_DNA"/>
</dbReference>
<evidence type="ECO:0000313" key="1">
    <source>
        <dbReference type="EMBL" id="GAA1106186.1"/>
    </source>
</evidence>
<dbReference type="RefSeq" id="WP_343995333.1">
    <property type="nucleotide sequence ID" value="NZ_BAAALG010000011.1"/>
</dbReference>
<evidence type="ECO:0008006" key="3">
    <source>
        <dbReference type="Google" id="ProtNLM"/>
    </source>
</evidence>
<dbReference type="Proteomes" id="UP001501581">
    <property type="component" value="Unassembled WGS sequence"/>
</dbReference>
<protein>
    <recommendedName>
        <fullName evidence="3">SMI1/KNR4 family protein</fullName>
    </recommendedName>
</protein>
<keyword evidence="2" id="KW-1185">Reference proteome</keyword>
<organism evidence="1 2">
    <name type="scientific">Nocardioides dubius</name>
    <dbReference type="NCBI Taxonomy" id="317019"/>
    <lineage>
        <taxon>Bacteria</taxon>
        <taxon>Bacillati</taxon>
        <taxon>Actinomycetota</taxon>
        <taxon>Actinomycetes</taxon>
        <taxon>Propionibacteriales</taxon>
        <taxon>Nocardioidaceae</taxon>
        <taxon>Nocardioides</taxon>
    </lineage>
</organism>
<sequence>MTGTGDTSLTLAGEPTVEHLDHEVLNGHRFADGQGFPQSYRRFVENVGWGRAFGLWLIYPPVLDGYADGWQGRAANLTARFRSVYQDGQREGYDWMVEPDGSWDLCSGLEVFGWSENGDGLLWQPAARSPDGELPVWESRGIDSLHLLGPDLDTALAVLRTRTRASLGPRTHDVEPLPAVRL</sequence>
<accession>A0ABN1TWI6</accession>
<name>A0ABN1TWI6_9ACTN</name>
<evidence type="ECO:0000313" key="2">
    <source>
        <dbReference type="Proteomes" id="UP001501581"/>
    </source>
</evidence>
<gene>
    <name evidence="1" type="ORF">GCM10009668_27260</name>
</gene>
<reference evidence="1 2" key="1">
    <citation type="journal article" date="2019" name="Int. J. Syst. Evol. Microbiol.">
        <title>The Global Catalogue of Microorganisms (GCM) 10K type strain sequencing project: providing services to taxonomists for standard genome sequencing and annotation.</title>
        <authorList>
            <consortium name="The Broad Institute Genomics Platform"/>
            <consortium name="The Broad Institute Genome Sequencing Center for Infectious Disease"/>
            <person name="Wu L."/>
            <person name="Ma J."/>
        </authorList>
    </citation>
    <scope>NUCLEOTIDE SEQUENCE [LARGE SCALE GENOMIC DNA]</scope>
    <source>
        <strain evidence="1 2">JCM 13008</strain>
    </source>
</reference>
<dbReference type="SUPFAM" id="SSF160631">
    <property type="entry name" value="SMI1/KNR4-like"/>
    <property type="match status" value="1"/>
</dbReference>
<comment type="caution">
    <text evidence="1">The sequence shown here is derived from an EMBL/GenBank/DDBJ whole genome shotgun (WGS) entry which is preliminary data.</text>
</comment>
<proteinExistence type="predicted"/>